<dbReference type="RefSeq" id="WP_172184263.1">
    <property type="nucleotide sequence ID" value="NZ_CAWPPK010000001.1"/>
</dbReference>
<name>A0ABX2CRX4_9CYAN</name>
<dbReference type="EMBL" id="SRRZ01000001">
    <property type="protein sequence ID" value="NQE32310.1"/>
    <property type="molecule type" value="Genomic_DNA"/>
</dbReference>
<feature type="compositionally biased region" description="Polar residues" evidence="1">
    <location>
        <begin position="181"/>
        <end position="192"/>
    </location>
</feature>
<comment type="caution">
    <text evidence="2">The sequence shown here is derived from an EMBL/GenBank/DDBJ whole genome shotgun (WGS) entry which is preliminary data.</text>
</comment>
<accession>A0ABX2CRX4</accession>
<protein>
    <submittedName>
        <fullName evidence="2">Uncharacterized protein</fullName>
    </submittedName>
</protein>
<evidence type="ECO:0000256" key="1">
    <source>
        <dbReference type="SAM" id="MobiDB-lite"/>
    </source>
</evidence>
<evidence type="ECO:0000313" key="3">
    <source>
        <dbReference type="Proteomes" id="UP000702425"/>
    </source>
</evidence>
<organism evidence="2 3">
    <name type="scientific">Microcoleus asticus IPMA8</name>
    <dbReference type="NCBI Taxonomy" id="2563858"/>
    <lineage>
        <taxon>Bacteria</taxon>
        <taxon>Bacillati</taxon>
        <taxon>Cyanobacteriota</taxon>
        <taxon>Cyanophyceae</taxon>
        <taxon>Oscillatoriophycideae</taxon>
        <taxon>Oscillatoriales</taxon>
        <taxon>Microcoleaceae</taxon>
        <taxon>Microcoleus</taxon>
        <taxon>Microcoleus asticus</taxon>
    </lineage>
</organism>
<sequence length="387" mass="43413">MNLISVEELKALVQQSPGLCVSIYMPVAQGTEIQQNPIRFKNLIREAEDKIVEYGFDKKEAAEFLDPVRAEIDQENFWENQSNLLAIFVGSGFFRYYTCPVNFEELVVVSDNFHVKPLMPMLTGDNLFYVLALSQKEVRLIECTAYSAREVEVENLPKSLEEALQYDPTAKDGQFRIATTKGGTNNSFQQPGSFHGQGSPDQDERQHEILQYFHIIDAALHNYLRNKKAPLVLAGVEYLLPLYREANTYRHLVEEGITGNQKLLKPEELRAEALPLVEPLFVQAQSEAIAQYRDLTGSDKISADLKEAVSAAYFGRVDRLFVALGVQQWGTFNPDTNAVQIHPEAELGDEDLLNAAAIQTILNGGTVYAVPPEKVPDEAPLAAIFRY</sequence>
<proteinExistence type="predicted"/>
<gene>
    <name evidence="2" type="ORF">E5S67_00022</name>
</gene>
<reference evidence="2 3" key="1">
    <citation type="journal article" date="2020" name="Sci. Rep.">
        <title>A novel cyanobacterial geosmin producer, revising GeoA distribution and dispersion patterns in Bacteria.</title>
        <authorList>
            <person name="Churro C."/>
            <person name="Semedo-Aguiar A.P."/>
            <person name="Silva A.D."/>
            <person name="Pereira-Leal J.B."/>
            <person name="Leite R.B."/>
        </authorList>
    </citation>
    <scope>NUCLEOTIDE SEQUENCE [LARGE SCALE GENOMIC DNA]</scope>
    <source>
        <strain evidence="2 3">IPMA8</strain>
    </source>
</reference>
<feature type="region of interest" description="Disordered" evidence="1">
    <location>
        <begin position="180"/>
        <end position="202"/>
    </location>
</feature>
<evidence type="ECO:0000313" key="2">
    <source>
        <dbReference type="EMBL" id="NQE32310.1"/>
    </source>
</evidence>
<dbReference type="InterPro" id="IPR041289">
    <property type="entry name" value="Bact_RF_family3"/>
</dbReference>
<keyword evidence="3" id="KW-1185">Reference proteome</keyword>
<dbReference type="Proteomes" id="UP000702425">
    <property type="component" value="Unassembled WGS sequence"/>
</dbReference>
<dbReference type="Pfam" id="PF18845">
    <property type="entry name" value="baeRF_family3"/>
    <property type="match status" value="1"/>
</dbReference>